<dbReference type="RefSeq" id="WP_316779714.1">
    <property type="nucleotide sequence ID" value="NZ_JASMWN010000016.1"/>
</dbReference>
<organism evidence="2 3">
    <name type="scientific">Sedimentitalea todarodis</name>
    <dbReference type="NCBI Taxonomy" id="1631240"/>
    <lineage>
        <taxon>Bacteria</taxon>
        <taxon>Pseudomonadati</taxon>
        <taxon>Pseudomonadota</taxon>
        <taxon>Alphaproteobacteria</taxon>
        <taxon>Rhodobacterales</taxon>
        <taxon>Paracoccaceae</taxon>
        <taxon>Sedimentitalea</taxon>
    </lineage>
</organism>
<keyword evidence="3" id="KW-1185">Reference proteome</keyword>
<accession>A0ABU3VHV9</accession>
<evidence type="ECO:0000256" key="1">
    <source>
        <dbReference type="SAM" id="SignalP"/>
    </source>
</evidence>
<dbReference type="Proteomes" id="UP001255416">
    <property type="component" value="Unassembled WGS sequence"/>
</dbReference>
<proteinExistence type="predicted"/>
<protein>
    <submittedName>
        <fullName evidence="2">Uncharacterized protein</fullName>
    </submittedName>
</protein>
<reference evidence="3" key="1">
    <citation type="submission" date="2023-05" db="EMBL/GenBank/DDBJ databases">
        <title>Sedimentitalea sp. nov. JM2-8.</title>
        <authorList>
            <person name="Huang J."/>
        </authorList>
    </citation>
    <scope>NUCLEOTIDE SEQUENCE [LARGE SCALE GENOMIC DNA]</scope>
    <source>
        <strain evidence="3">KHS03</strain>
    </source>
</reference>
<feature type="chain" id="PRO_5046786180" evidence="1">
    <location>
        <begin position="21"/>
        <end position="223"/>
    </location>
</feature>
<evidence type="ECO:0000313" key="3">
    <source>
        <dbReference type="Proteomes" id="UP001255416"/>
    </source>
</evidence>
<dbReference type="EMBL" id="JASMWN010000016">
    <property type="protein sequence ID" value="MDU9005782.1"/>
    <property type="molecule type" value="Genomic_DNA"/>
</dbReference>
<sequence>MRKFTIILSAIAMIAGAASAAETSAPETYDLLFKNGTLDGFTQKQQLIYDRKVQNSIKPETADRDTGKIVISFADGQVPEALLKFTQGDKYRNLGAFPSSVGNPMIMYFVETVVRDMAESAGGSPFYIRNRVKEALIKPSEISNGQAIIAGEAVETVDVTMRPFKDDPNADRMQGFDNLALTVSMSDDAPGWYLVLSAHVPGTDAGDPVYSSIMTFDRTETTE</sequence>
<keyword evidence="1" id="KW-0732">Signal</keyword>
<name>A0ABU3VHV9_9RHOB</name>
<gene>
    <name evidence="2" type="ORF">QO231_18280</name>
</gene>
<evidence type="ECO:0000313" key="2">
    <source>
        <dbReference type="EMBL" id="MDU9005782.1"/>
    </source>
</evidence>
<feature type="signal peptide" evidence="1">
    <location>
        <begin position="1"/>
        <end position="20"/>
    </location>
</feature>
<comment type="caution">
    <text evidence="2">The sequence shown here is derived from an EMBL/GenBank/DDBJ whole genome shotgun (WGS) entry which is preliminary data.</text>
</comment>